<proteinExistence type="predicted"/>
<dbReference type="Proteomes" id="UP001187734">
    <property type="component" value="Unassembled WGS sequence"/>
</dbReference>
<evidence type="ECO:0000313" key="3">
    <source>
        <dbReference type="Proteomes" id="UP001187734"/>
    </source>
</evidence>
<dbReference type="PANTHER" id="PTHR38167">
    <property type="entry name" value="C2H2-TYPE DOMAIN-CONTAINING PROTEIN"/>
    <property type="match status" value="1"/>
</dbReference>
<accession>A0AAE8SEC3</accession>
<evidence type="ECO:0000313" key="2">
    <source>
        <dbReference type="EMBL" id="SPJ72361.1"/>
    </source>
</evidence>
<organism evidence="2 3">
    <name type="scientific">Fusarium torulosum</name>
    <dbReference type="NCBI Taxonomy" id="33205"/>
    <lineage>
        <taxon>Eukaryota</taxon>
        <taxon>Fungi</taxon>
        <taxon>Dikarya</taxon>
        <taxon>Ascomycota</taxon>
        <taxon>Pezizomycotina</taxon>
        <taxon>Sordariomycetes</taxon>
        <taxon>Hypocreomycetidae</taxon>
        <taxon>Hypocreales</taxon>
        <taxon>Nectriaceae</taxon>
        <taxon>Fusarium</taxon>
    </lineage>
</organism>
<protein>
    <submittedName>
        <fullName evidence="2">Uncharacterized protein</fullName>
    </submittedName>
</protein>
<gene>
    <name evidence="2" type="ORF">FTOL_02089</name>
</gene>
<reference evidence="2" key="1">
    <citation type="submission" date="2018-03" db="EMBL/GenBank/DDBJ databases">
        <authorList>
            <person name="Guldener U."/>
        </authorList>
    </citation>
    <scope>NUCLEOTIDE SEQUENCE</scope>
</reference>
<feature type="compositionally biased region" description="Basic and acidic residues" evidence="1">
    <location>
        <begin position="136"/>
        <end position="152"/>
    </location>
</feature>
<dbReference type="PANTHER" id="PTHR38167:SF1">
    <property type="entry name" value="C2H2-TYPE DOMAIN-CONTAINING PROTEIN"/>
    <property type="match status" value="1"/>
</dbReference>
<name>A0AAE8SEC3_9HYPO</name>
<dbReference type="AlphaFoldDB" id="A0AAE8SEC3"/>
<dbReference type="EMBL" id="ONZP01000057">
    <property type="protein sequence ID" value="SPJ72361.1"/>
    <property type="molecule type" value="Genomic_DNA"/>
</dbReference>
<feature type="compositionally biased region" description="Acidic residues" evidence="1">
    <location>
        <begin position="156"/>
        <end position="175"/>
    </location>
</feature>
<feature type="region of interest" description="Disordered" evidence="1">
    <location>
        <begin position="136"/>
        <end position="175"/>
    </location>
</feature>
<sequence length="175" mass="19755">MSENTLDDLLNAPNNQIRAVLRALCQDTDTRSRALSYLEDLQAIDEPSNSRKRKADDELCICVQCDEAFYKNDNSDNTACSEQTLGELEVDYEAHVWADHDERCHGTTDSKEMREENPEGFTWDCCNKPGDEAGCKLGKHEADPDKSRREAVAEPSDTDADELDEEDSEDDDDDE</sequence>
<evidence type="ECO:0000256" key="1">
    <source>
        <dbReference type="SAM" id="MobiDB-lite"/>
    </source>
</evidence>
<comment type="caution">
    <text evidence="2">The sequence shown here is derived from an EMBL/GenBank/DDBJ whole genome shotgun (WGS) entry which is preliminary data.</text>
</comment>
<keyword evidence="3" id="KW-1185">Reference proteome</keyword>